<dbReference type="Proteomes" id="UP000254889">
    <property type="component" value="Chromosome"/>
</dbReference>
<evidence type="ECO:0000313" key="1">
    <source>
        <dbReference type="EMBL" id="AXK80781.1"/>
    </source>
</evidence>
<dbReference type="AlphaFoldDB" id="A0A345ZV34"/>
<dbReference type="OrthoDB" id="6064917at2"/>
<name>A0A345ZV34_9HYPH</name>
<proteinExistence type="predicted"/>
<organism evidence="1 2">
    <name type="scientific">Pseudolabrys taiwanensis</name>
    <dbReference type="NCBI Taxonomy" id="331696"/>
    <lineage>
        <taxon>Bacteria</taxon>
        <taxon>Pseudomonadati</taxon>
        <taxon>Pseudomonadota</taxon>
        <taxon>Alphaproteobacteria</taxon>
        <taxon>Hyphomicrobiales</taxon>
        <taxon>Xanthobacteraceae</taxon>
        <taxon>Pseudolabrys</taxon>
    </lineage>
</organism>
<dbReference type="InterPro" id="IPR024078">
    <property type="entry name" value="LmbE-like_dom_sf"/>
</dbReference>
<evidence type="ECO:0000313" key="2">
    <source>
        <dbReference type="Proteomes" id="UP000254889"/>
    </source>
</evidence>
<protein>
    <recommendedName>
        <fullName evidence="3">PIG-L family deacetylase</fullName>
    </recommendedName>
</protein>
<dbReference type="EMBL" id="CP031417">
    <property type="protein sequence ID" value="AXK80781.1"/>
    <property type="molecule type" value="Genomic_DNA"/>
</dbReference>
<dbReference type="KEGG" id="ptaw:DW352_09840"/>
<reference evidence="1 2" key="1">
    <citation type="submission" date="2018-07" db="EMBL/GenBank/DDBJ databases">
        <authorList>
            <person name="Quirk P.G."/>
            <person name="Krulwich T.A."/>
        </authorList>
    </citation>
    <scope>NUCLEOTIDE SEQUENCE [LARGE SCALE GENOMIC DNA]</scope>
    <source>
        <strain evidence="1 2">CC-BB4</strain>
    </source>
</reference>
<dbReference type="Gene3D" id="3.40.50.10320">
    <property type="entry name" value="LmbE-like"/>
    <property type="match status" value="1"/>
</dbReference>
<keyword evidence="2" id="KW-1185">Reference proteome</keyword>
<evidence type="ECO:0008006" key="3">
    <source>
        <dbReference type="Google" id="ProtNLM"/>
    </source>
</evidence>
<sequence length="281" mass="31207">MHLIMTDGIEHVAFYFSPHEDDWQLFMNPPAFTDVLDAACRAVFVHMTAGDAGLGLGNGGRKHPFYLAREHGAEAAIRFMADADERSPIEAQTGAVSCNGQSLQRTAYRNTATYFLRLPDGSPSGDGYETTGRQSLKRLRGGDIDGMTTIDGAAVYRDWEALCETLRALIEYERQGELAVDLHIPETDAALNPNDHSDHVTTALAVREAWRGQPARWHHHVGYASGSRPDNLGSAERDMKCAVYAVTLAGVLAFDHSVSWRHYDQMFIGRNYSRVEHLERS</sequence>
<gene>
    <name evidence="1" type="ORF">DW352_09840</name>
</gene>
<accession>A0A345ZV34</accession>